<dbReference type="InterPro" id="IPR016185">
    <property type="entry name" value="PreATP-grasp_dom_sf"/>
</dbReference>
<dbReference type="PANTHER" id="PTHR23132">
    <property type="entry name" value="D-ALANINE--D-ALANINE LIGASE"/>
    <property type="match status" value="1"/>
</dbReference>
<dbReference type="SUPFAM" id="SSF56059">
    <property type="entry name" value="Glutathione synthetase ATP-binding domain-like"/>
    <property type="match status" value="1"/>
</dbReference>
<dbReference type="PROSITE" id="PS50975">
    <property type="entry name" value="ATP_GRASP"/>
    <property type="match status" value="1"/>
</dbReference>
<dbReference type="Pfam" id="PF07478">
    <property type="entry name" value="Dala_Dala_lig_C"/>
    <property type="match status" value="1"/>
</dbReference>
<dbReference type="GO" id="GO:0008716">
    <property type="term" value="F:D-alanine-D-alanine ligase activity"/>
    <property type="evidence" value="ECO:0007669"/>
    <property type="project" value="UniProtKB-EC"/>
</dbReference>
<dbReference type="STRING" id="1742972.COMA1_11372"/>
<dbReference type="PANTHER" id="PTHR23132:SF26">
    <property type="entry name" value="BLR7451 PROTEIN"/>
    <property type="match status" value="1"/>
</dbReference>
<reference evidence="6 7" key="1">
    <citation type="submission" date="2015-10" db="EMBL/GenBank/DDBJ databases">
        <authorList>
            <person name="Gilbert D.G."/>
        </authorList>
    </citation>
    <scope>NUCLEOTIDE SEQUENCE [LARGE SCALE GENOMIC DNA]</scope>
    <source>
        <strain evidence="6">COMA1</strain>
    </source>
</reference>
<keyword evidence="7" id="KW-1185">Reference proteome</keyword>
<evidence type="ECO:0000313" key="7">
    <source>
        <dbReference type="Proteomes" id="UP000199032"/>
    </source>
</evidence>
<dbReference type="SUPFAM" id="SSF52440">
    <property type="entry name" value="PreATP-grasp domain"/>
    <property type="match status" value="1"/>
</dbReference>
<name>A0A0S4LD55_9BACT</name>
<dbReference type="InterPro" id="IPR013815">
    <property type="entry name" value="ATP_grasp_subdomain_1"/>
</dbReference>
<evidence type="ECO:0000256" key="3">
    <source>
        <dbReference type="ARBA" id="ARBA00023316"/>
    </source>
</evidence>
<dbReference type="RefSeq" id="WP_090745520.1">
    <property type="nucleotide sequence ID" value="NZ_CZQA01000001.1"/>
</dbReference>
<keyword evidence="4" id="KW-0547">Nucleotide-binding</keyword>
<dbReference type="InterPro" id="IPR011095">
    <property type="entry name" value="Dala_Dala_lig_C"/>
</dbReference>
<dbReference type="GO" id="GO:0005524">
    <property type="term" value="F:ATP binding"/>
    <property type="evidence" value="ECO:0007669"/>
    <property type="project" value="UniProtKB-UniRule"/>
</dbReference>
<keyword evidence="4" id="KW-0067">ATP-binding</keyword>
<dbReference type="Gene3D" id="3.40.50.20">
    <property type="match status" value="1"/>
</dbReference>
<dbReference type="Gene3D" id="3.30.1490.20">
    <property type="entry name" value="ATP-grasp fold, A domain"/>
    <property type="match status" value="1"/>
</dbReference>
<sequence>MKRLRVLVLMHEDLVPPEQVSGHDLQSVAWRTEYDVVTTLKKLGHDVYPLGVKSDLSVIQAAIDQWKPDIAFNLLEEFDGVAVYDQHVVSYLELLHMPYTGCNPRGLMLARDKVLTKKVLAFHRIPYPDFMDVPQGRVAKRPKQLTFPLIVKSVSEEASLGISQASIVEDDDKLSERVAFIHNSVGSGALVERYIEGRELYVGIIGNGHLQVLPVWELIMDKLPEDAKRIATERVKWSPKYQEKYGITSREAAHLPDGKAQEIQDLTKRVYRALGLSGYARIDMRMDAEGQLYVLEANPNPQIAEDEDFADSAKETGYAYTELLQELLNVGLRWRPAKAA</sequence>
<evidence type="ECO:0000256" key="2">
    <source>
        <dbReference type="ARBA" id="ARBA00022598"/>
    </source>
</evidence>
<dbReference type="OrthoDB" id="9813261at2"/>
<proteinExistence type="inferred from homology"/>
<dbReference type="AlphaFoldDB" id="A0A0S4LD55"/>
<dbReference type="Gene3D" id="3.30.470.20">
    <property type="entry name" value="ATP-grasp fold, B domain"/>
    <property type="match status" value="1"/>
</dbReference>
<evidence type="ECO:0000256" key="4">
    <source>
        <dbReference type="PROSITE-ProRule" id="PRU00409"/>
    </source>
</evidence>
<evidence type="ECO:0000313" key="6">
    <source>
        <dbReference type="EMBL" id="CUS33846.1"/>
    </source>
</evidence>
<protein>
    <submittedName>
        <fullName evidence="6">D-alanine-D-alanine ligase</fullName>
        <ecNumber evidence="6">6.3.2.4</ecNumber>
    </submittedName>
</protein>
<gene>
    <name evidence="6" type="primary">ddlA</name>
    <name evidence="6" type="ORF">COMA1_11372</name>
</gene>
<keyword evidence="2 6" id="KW-0436">Ligase</keyword>
<evidence type="ECO:0000256" key="1">
    <source>
        <dbReference type="ARBA" id="ARBA00010871"/>
    </source>
</evidence>
<dbReference type="Proteomes" id="UP000199032">
    <property type="component" value="Unassembled WGS sequence"/>
</dbReference>
<dbReference type="EMBL" id="CZQA01000001">
    <property type="protein sequence ID" value="CUS33846.1"/>
    <property type="molecule type" value="Genomic_DNA"/>
</dbReference>
<accession>A0A0S4LD55</accession>
<evidence type="ECO:0000259" key="5">
    <source>
        <dbReference type="PROSITE" id="PS50975"/>
    </source>
</evidence>
<dbReference type="GO" id="GO:0046872">
    <property type="term" value="F:metal ion binding"/>
    <property type="evidence" value="ECO:0007669"/>
    <property type="project" value="InterPro"/>
</dbReference>
<feature type="domain" description="ATP-grasp" evidence="5">
    <location>
        <begin position="117"/>
        <end position="329"/>
    </location>
</feature>
<organism evidence="6 7">
    <name type="scientific">Candidatus Nitrospira nitrosa</name>
    <dbReference type="NCBI Taxonomy" id="1742972"/>
    <lineage>
        <taxon>Bacteria</taxon>
        <taxon>Pseudomonadati</taxon>
        <taxon>Nitrospirota</taxon>
        <taxon>Nitrospiria</taxon>
        <taxon>Nitrospirales</taxon>
        <taxon>Nitrospiraceae</taxon>
        <taxon>Nitrospira</taxon>
    </lineage>
</organism>
<dbReference type="EC" id="6.3.2.4" evidence="6"/>
<dbReference type="GO" id="GO:0071555">
    <property type="term" value="P:cell wall organization"/>
    <property type="evidence" value="ECO:0007669"/>
    <property type="project" value="UniProtKB-KW"/>
</dbReference>
<keyword evidence="3" id="KW-0961">Cell wall biogenesis/degradation</keyword>
<comment type="similarity">
    <text evidence="1">Belongs to the D-alanine--D-alanine ligase family.</text>
</comment>
<dbReference type="InterPro" id="IPR011761">
    <property type="entry name" value="ATP-grasp"/>
</dbReference>